<proteinExistence type="predicted"/>
<evidence type="ECO:0008006" key="5">
    <source>
        <dbReference type="Google" id="ProtNLM"/>
    </source>
</evidence>
<keyword evidence="2" id="KW-0732">Signal</keyword>
<comment type="caution">
    <text evidence="3">The sequence shown here is derived from an EMBL/GenBank/DDBJ whole genome shotgun (WGS) entry which is preliminary data.</text>
</comment>
<dbReference type="AlphaFoldDB" id="A0A9P7AMQ1"/>
<accession>A0A9P7AMQ1</accession>
<evidence type="ECO:0000256" key="2">
    <source>
        <dbReference type="SAM" id="SignalP"/>
    </source>
</evidence>
<keyword evidence="4" id="KW-1185">Reference proteome</keyword>
<evidence type="ECO:0000256" key="1">
    <source>
        <dbReference type="SAM" id="MobiDB-lite"/>
    </source>
</evidence>
<evidence type="ECO:0000313" key="4">
    <source>
        <dbReference type="Proteomes" id="UP000807769"/>
    </source>
</evidence>
<evidence type="ECO:0000313" key="3">
    <source>
        <dbReference type="EMBL" id="KAG1791637.1"/>
    </source>
</evidence>
<protein>
    <recommendedName>
        <fullName evidence="5">Secreted protein</fullName>
    </recommendedName>
</protein>
<organism evidence="3 4">
    <name type="scientific">Suillus subaureus</name>
    <dbReference type="NCBI Taxonomy" id="48587"/>
    <lineage>
        <taxon>Eukaryota</taxon>
        <taxon>Fungi</taxon>
        <taxon>Dikarya</taxon>
        <taxon>Basidiomycota</taxon>
        <taxon>Agaricomycotina</taxon>
        <taxon>Agaricomycetes</taxon>
        <taxon>Agaricomycetidae</taxon>
        <taxon>Boletales</taxon>
        <taxon>Suillineae</taxon>
        <taxon>Suillaceae</taxon>
        <taxon>Suillus</taxon>
    </lineage>
</organism>
<feature type="region of interest" description="Disordered" evidence="1">
    <location>
        <begin position="57"/>
        <end position="120"/>
    </location>
</feature>
<sequence>MWGTLWALLCSCIVFFRTKAGNGQAEPDSGPDPRKRAAKRCIEVKLDEEIVCNESRKKASAAGIHENAHKNPSHQSSLEFMAEKEIQKQQAAGMTPELAGVSQPGRRVVGGEQKSRAAAQ</sequence>
<name>A0A9P7AMQ1_9AGAM</name>
<feature type="signal peptide" evidence="2">
    <location>
        <begin position="1"/>
        <end position="20"/>
    </location>
</feature>
<gene>
    <name evidence="3" type="ORF">BJ212DRAFT_1307518</name>
</gene>
<dbReference type="GeneID" id="64627869"/>
<dbReference type="EMBL" id="JABBWG010000568">
    <property type="protein sequence ID" value="KAG1791637.1"/>
    <property type="molecule type" value="Genomic_DNA"/>
</dbReference>
<feature type="chain" id="PRO_5040228057" description="Secreted protein" evidence="2">
    <location>
        <begin position="21"/>
        <end position="120"/>
    </location>
</feature>
<dbReference type="RefSeq" id="XP_041184840.1">
    <property type="nucleotide sequence ID" value="XM_041333852.1"/>
</dbReference>
<dbReference type="Proteomes" id="UP000807769">
    <property type="component" value="Unassembled WGS sequence"/>
</dbReference>
<reference evidence="3" key="1">
    <citation type="journal article" date="2020" name="New Phytol.">
        <title>Comparative genomics reveals dynamic genome evolution in host specialist ectomycorrhizal fungi.</title>
        <authorList>
            <person name="Lofgren L.A."/>
            <person name="Nguyen N.H."/>
            <person name="Vilgalys R."/>
            <person name="Ruytinx J."/>
            <person name="Liao H.L."/>
            <person name="Branco S."/>
            <person name="Kuo A."/>
            <person name="LaButti K."/>
            <person name="Lipzen A."/>
            <person name="Andreopoulos W."/>
            <person name="Pangilinan J."/>
            <person name="Riley R."/>
            <person name="Hundley H."/>
            <person name="Na H."/>
            <person name="Barry K."/>
            <person name="Grigoriev I.V."/>
            <person name="Stajich J.E."/>
            <person name="Kennedy P.G."/>
        </authorList>
    </citation>
    <scope>NUCLEOTIDE SEQUENCE</scope>
    <source>
        <strain evidence="3">MN1</strain>
    </source>
</reference>